<dbReference type="RefSeq" id="WP_187739942.1">
    <property type="nucleotide sequence ID" value="NZ_CP060825.1"/>
</dbReference>
<reference evidence="2 3" key="1">
    <citation type="submission" date="2020-08" db="EMBL/GenBank/DDBJ databases">
        <title>A novel species.</title>
        <authorList>
            <person name="Gao J."/>
        </authorList>
    </citation>
    <scope>NUCLEOTIDE SEQUENCE [LARGE SCALE GENOMIC DNA]</scope>
    <source>
        <strain evidence="2 3">CRPJ-33</strain>
    </source>
</reference>
<dbReference type="InterPro" id="IPR045924">
    <property type="entry name" value="DUF6343"/>
</dbReference>
<evidence type="ECO:0008006" key="4">
    <source>
        <dbReference type="Google" id="ProtNLM"/>
    </source>
</evidence>
<dbReference type="Pfam" id="PF19870">
    <property type="entry name" value="DUF6343"/>
    <property type="match status" value="1"/>
</dbReference>
<keyword evidence="1" id="KW-0812">Transmembrane</keyword>
<feature type="transmembrane region" description="Helical" evidence="1">
    <location>
        <begin position="43"/>
        <end position="62"/>
    </location>
</feature>
<feature type="transmembrane region" description="Helical" evidence="1">
    <location>
        <begin position="20"/>
        <end position="37"/>
    </location>
</feature>
<dbReference type="Proteomes" id="UP000516230">
    <property type="component" value="Chromosome"/>
</dbReference>
<keyword evidence="3" id="KW-1185">Reference proteome</keyword>
<dbReference type="EMBL" id="CP060825">
    <property type="protein sequence ID" value="QNP62763.1"/>
    <property type="molecule type" value="Genomic_DNA"/>
</dbReference>
<evidence type="ECO:0000256" key="1">
    <source>
        <dbReference type="SAM" id="Phobius"/>
    </source>
</evidence>
<keyword evidence="1" id="KW-1133">Transmembrane helix</keyword>
<organism evidence="2 3">
    <name type="scientific">Streptomyces genisteinicus</name>
    <dbReference type="NCBI Taxonomy" id="2768068"/>
    <lineage>
        <taxon>Bacteria</taxon>
        <taxon>Bacillati</taxon>
        <taxon>Actinomycetota</taxon>
        <taxon>Actinomycetes</taxon>
        <taxon>Kitasatosporales</taxon>
        <taxon>Streptomycetaceae</taxon>
        <taxon>Streptomyces</taxon>
    </lineage>
</organism>
<accession>A0A7H0HQE7</accession>
<evidence type="ECO:0000313" key="2">
    <source>
        <dbReference type="EMBL" id="QNP62763.1"/>
    </source>
</evidence>
<keyword evidence="1" id="KW-0472">Membrane</keyword>
<dbReference type="AlphaFoldDB" id="A0A7H0HQE7"/>
<dbReference type="KEGG" id="sgj:IAG43_07305"/>
<name>A0A7H0HQE7_9ACTN</name>
<sequence>MRSGNEPVNARSALRLRLGLGIWGLVWAGAATAAFALTEHPGWALLCGLIFLVAAVDVTLVTRRIRQGPHYQPGRDVPPYDPDHG</sequence>
<protein>
    <recommendedName>
        <fullName evidence="4">Integral membrane protein</fullName>
    </recommendedName>
</protein>
<evidence type="ECO:0000313" key="3">
    <source>
        <dbReference type="Proteomes" id="UP000516230"/>
    </source>
</evidence>
<proteinExistence type="predicted"/>
<gene>
    <name evidence="2" type="ORF">IAG43_07305</name>
</gene>